<dbReference type="InterPro" id="IPR036412">
    <property type="entry name" value="HAD-like_sf"/>
</dbReference>
<dbReference type="AlphaFoldDB" id="A0ABC8M828"/>
<dbReference type="Gene3D" id="3.40.50.1000">
    <property type="entry name" value="HAD superfamily/HAD-like"/>
    <property type="match status" value="1"/>
</dbReference>
<dbReference type="NCBIfam" id="TIGR01509">
    <property type="entry name" value="HAD-SF-IA-v3"/>
    <property type="match status" value="1"/>
</dbReference>
<dbReference type="InterPro" id="IPR006439">
    <property type="entry name" value="HAD-SF_hydro_IA"/>
</dbReference>
<dbReference type="InterPro" id="IPR023214">
    <property type="entry name" value="HAD_sf"/>
</dbReference>
<evidence type="ECO:0000313" key="2">
    <source>
        <dbReference type="Proteomes" id="UP001642260"/>
    </source>
</evidence>
<evidence type="ECO:0000313" key="1">
    <source>
        <dbReference type="EMBL" id="CAH8392470.1"/>
    </source>
</evidence>
<sequence length="95" mass="10970">MQELLQTLRAHNFEIHAFTNYPYGKRKPDPEFYLKVVEHLGVESCDCLFIDDRPSNVKCAVEIGMRGLCFENADSFLKDFSNLGINQNLQLTQED</sequence>
<name>A0ABC8M828_ERUVS</name>
<accession>A0ABC8M828</accession>
<dbReference type="SUPFAM" id="SSF56784">
    <property type="entry name" value="HAD-like"/>
    <property type="match status" value="1"/>
</dbReference>
<proteinExistence type="predicted"/>
<reference evidence="1 2" key="1">
    <citation type="submission" date="2022-03" db="EMBL/GenBank/DDBJ databases">
        <authorList>
            <person name="Macdonald S."/>
            <person name="Ahmed S."/>
            <person name="Newling K."/>
        </authorList>
    </citation>
    <scope>NUCLEOTIDE SEQUENCE [LARGE SCALE GENOMIC DNA]</scope>
</reference>
<dbReference type="Proteomes" id="UP001642260">
    <property type="component" value="Unassembled WGS sequence"/>
</dbReference>
<protein>
    <submittedName>
        <fullName evidence="1">Uncharacterized protein</fullName>
    </submittedName>
</protein>
<dbReference type="PANTHER" id="PTHR43611">
    <property type="entry name" value="ALPHA-D-GLUCOSE 1-PHOSPHATE PHOSPHATASE"/>
    <property type="match status" value="1"/>
</dbReference>
<dbReference type="PANTHER" id="PTHR43611:SF3">
    <property type="entry name" value="FLAVIN MONONUCLEOTIDE HYDROLASE 1, CHLOROPLATIC"/>
    <property type="match status" value="1"/>
</dbReference>
<gene>
    <name evidence="1" type="ORF">ERUC_LOCUS44953</name>
</gene>
<comment type="caution">
    <text evidence="1">The sequence shown here is derived from an EMBL/GenBank/DDBJ whole genome shotgun (WGS) entry which is preliminary data.</text>
</comment>
<dbReference type="Pfam" id="PF00702">
    <property type="entry name" value="Hydrolase"/>
    <property type="match status" value="1"/>
</dbReference>
<dbReference type="EMBL" id="CAKOAT010996224">
    <property type="protein sequence ID" value="CAH8392470.1"/>
    <property type="molecule type" value="Genomic_DNA"/>
</dbReference>
<organism evidence="1 2">
    <name type="scientific">Eruca vesicaria subsp. sativa</name>
    <name type="common">Garden rocket</name>
    <name type="synonym">Eruca sativa</name>
    <dbReference type="NCBI Taxonomy" id="29727"/>
    <lineage>
        <taxon>Eukaryota</taxon>
        <taxon>Viridiplantae</taxon>
        <taxon>Streptophyta</taxon>
        <taxon>Embryophyta</taxon>
        <taxon>Tracheophyta</taxon>
        <taxon>Spermatophyta</taxon>
        <taxon>Magnoliopsida</taxon>
        <taxon>eudicotyledons</taxon>
        <taxon>Gunneridae</taxon>
        <taxon>Pentapetalae</taxon>
        <taxon>rosids</taxon>
        <taxon>malvids</taxon>
        <taxon>Brassicales</taxon>
        <taxon>Brassicaceae</taxon>
        <taxon>Brassiceae</taxon>
        <taxon>Eruca</taxon>
    </lineage>
</organism>
<keyword evidence="2" id="KW-1185">Reference proteome</keyword>